<organism evidence="1 2">
    <name type="scientific">Blattamonas nauphoetae</name>
    <dbReference type="NCBI Taxonomy" id="2049346"/>
    <lineage>
        <taxon>Eukaryota</taxon>
        <taxon>Metamonada</taxon>
        <taxon>Preaxostyla</taxon>
        <taxon>Oxymonadida</taxon>
        <taxon>Blattamonas</taxon>
    </lineage>
</organism>
<accession>A0ABQ9X2R9</accession>
<name>A0ABQ9X2R9_9EUKA</name>
<evidence type="ECO:0000313" key="2">
    <source>
        <dbReference type="Proteomes" id="UP001281761"/>
    </source>
</evidence>
<keyword evidence="2" id="KW-1185">Reference proteome</keyword>
<proteinExistence type="predicted"/>
<reference evidence="1 2" key="1">
    <citation type="journal article" date="2022" name="bioRxiv">
        <title>Genomics of Preaxostyla Flagellates Illuminates Evolutionary Transitions and the Path Towards Mitochondrial Loss.</title>
        <authorList>
            <person name="Novak L.V.F."/>
            <person name="Treitli S.C."/>
            <person name="Pyrih J."/>
            <person name="Halakuc P."/>
            <person name="Pipaliya S.V."/>
            <person name="Vacek V."/>
            <person name="Brzon O."/>
            <person name="Soukal P."/>
            <person name="Eme L."/>
            <person name="Dacks J.B."/>
            <person name="Karnkowska A."/>
            <person name="Elias M."/>
            <person name="Hampl V."/>
        </authorList>
    </citation>
    <scope>NUCLEOTIDE SEQUENCE [LARGE SCALE GENOMIC DNA]</scope>
    <source>
        <strain evidence="1">NAU3</strain>
        <tissue evidence="1">Gut</tissue>
    </source>
</reference>
<comment type="caution">
    <text evidence="1">The sequence shown here is derived from an EMBL/GenBank/DDBJ whole genome shotgun (WGS) entry which is preliminary data.</text>
</comment>
<dbReference type="Proteomes" id="UP001281761">
    <property type="component" value="Unassembled WGS sequence"/>
</dbReference>
<evidence type="ECO:0000313" key="1">
    <source>
        <dbReference type="EMBL" id="KAK2945888.1"/>
    </source>
</evidence>
<dbReference type="EMBL" id="JARBJD010000244">
    <property type="protein sequence ID" value="KAK2945888.1"/>
    <property type="molecule type" value="Genomic_DNA"/>
</dbReference>
<sequence length="343" mass="38659">MQQFLERFRVLMEELFFVPINVRQPASTVEFSLANSLYAAMSYCVSIQNPNLMNRQLQRLTPYHFEPFFRDFHKKSIFSAQNRDFIAMMHFSSAPQPSPNIAPTNGYEFFAIAVPIDNYEFTIQFLASPLGQPPPRLYPIYSFIPQNTPVYQLRIPQQRSAPFYSPQTSVISNSSSTQSPTTHLPITQSSIIPQSLPAFPQQFPLTPQSLPFPSEPIPLPAFRPPPEPVLLPTTDAERSIAQAQKAQFSQLVEKEIRRNPGLSQMVASGSNKSSDEDEIKSTLLAFAQAVQGYDGAFIIPIQDMSSIYSPYEAGFSTIWERKGPTLTPFLKNIAESMYTEKPS</sequence>
<gene>
    <name evidence="1" type="ORF">BLNAU_19184</name>
</gene>
<protein>
    <submittedName>
        <fullName evidence="1">Uncharacterized protein</fullName>
    </submittedName>
</protein>